<dbReference type="AlphaFoldDB" id="D3T6H6"/>
<dbReference type="RefSeq" id="WP_012994422.1">
    <property type="nucleotide sequence ID" value="NC_013921.1"/>
</dbReference>
<gene>
    <name evidence="2" type="ordered locus">Thit_0268</name>
</gene>
<keyword evidence="3" id="KW-1185">Reference proteome</keyword>
<dbReference type="HOGENOM" id="CLU_1260954_0_0_9"/>
<sequence length="219" mass="25606">MIKKLVSLLLVVLFLTVLSFSLAFADDLNNVKDMTMKSKLELLQKKYNIVLSDVKVLPPGIEPQKFSSVEEFEKYLMERQVNNKNFINLKEVRNEPNEQINNNNIVSTLDSSGKLIHRKHVHFSAWLNILVKFDYVYNNYYQRNQFTSCNSVDSWYDGYSVPTGYEWEQKDYSAQILDGGRTLAVTITGVEKQYILIENVLQIMSSTVNYYDEFYYNEI</sequence>
<organism evidence="2 3">
    <name type="scientific">Thermoanaerobacter italicus (strain DSM 9252 / Ab9)</name>
    <dbReference type="NCBI Taxonomy" id="580331"/>
    <lineage>
        <taxon>Bacteria</taxon>
        <taxon>Bacillati</taxon>
        <taxon>Bacillota</taxon>
        <taxon>Clostridia</taxon>
        <taxon>Thermoanaerobacterales</taxon>
        <taxon>Thermoanaerobacteraceae</taxon>
        <taxon>Thermoanaerobacter</taxon>
    </lineage>
</organism>
<accession>D3T6H6</accession>
<feature type="signal peptide" evidence="1">
    <location>
        <begin position="1"/>
        <end position="25"/>
    </location>
</feature>
<dbReference type="eggNOG" id="ENOG50341BZ">
    <property type="taxonomic scope" value="Bacteria"/>
</dbReference>
<reference evidence="2" key="1">
    <citation type="submission" date="2010-02" db="EMBL/GenBank/DDBJ databases">
        <title>Complete sequence of Thermoanaerobacter italicus Ab9.</title>
        <authorList>
            <consortium name="US DOE Joint Genome Institute"/>
            <person name="Lucas S."/>
            <person name="Copeland A."/>
            <person name="Lapidus A."/>
            <person name="Cheng J.-F."/>
            <person name="Bruce D."/>
            <person name="Goodwin L."/>
            <person name="Pitluck S."/>
            <person name="Chertkov O."/>
            <person name="Detter J.C."/>
            <person name="Han C."/>
            <person name="Tapia R."/>
            <person name="Land M."/>
            <person name="Hauser L."/>
            <person name="Kyrpides N."/>
            <person name="Mikhailova N."/>
            <person name="Hemme C.L."/>
            <person name="Woyke T."/>
        </authorList>
    </citation>
    <scope>NUCLEOTIDE SEQUENCE [LARGE SCALE GENOMIC DNA]</scope>
    <source>
        <strain evidence="2">Ab9</strain>
    </source>
</reference>
<name>D3T6H6_THEIA</name>
<evidence type="ECO:0000313" key="2">
    <source>
        <dbReference type="EMBL" id="ADD01589.1"/>
    </source>
</evidence>
<protein>
    <submittedName>
        <fullName evidence="2">Uncharacterized protein</fullName>
    </submittedName>
</protein>
<keyword evidence="1" id="KW-0732">Signal</keyword>
<feature type="chain" id="PRO_5003051073" evidence="1">
    <location>
        <begin position="26"/>
        <end position="219"/>
    </location>
</feature>
<evidence type="ECO:0000256" key="1">
    <source>
        <dbReference type="SAM" id="SignalP"/>
    </source>
</evidence>
<dbReference type="KEGG" id="tit:Thit_0268"/>
<dbReference type="EMBL" id="CP001936">
    <property type="protein sequence ID" value="ADD01589.1"/>
    <property type="molecule type" value="Genomic_DNA"/>
</dbReference>
<proteinExistence type="predicted"/>
<dbReference type="Proteomes" id="UP000001552">
    <property type="component" value="Chromosome"/>
</dbReference>
<evidence type="ECO:0000313" key="3">
    <source>
        <dbReference type="Proteomes" id="UP000001552"/>
    </source>
</evidence>